<keyword evidence="4" id="KW-0545">Nucleotide biosynthesis</keyword>
<feature type="binding site" evidence="4">
    <location>
        <position position="218"/>
    </location>
    <ligand>
        <name>(6R)-5,10-methylene-5,6,7,8-tetrahydrofolate</name>
        <dbReference type="ChEBI" id="CHEBI:15636"/>
    </ligand>
</feature>
<dbReference type="GO" id="GO:0004799">
    <property type="term" value="F:thymidylate synthase activity"/>
    <property type="evidence" value="ECO:0007669"/>
    <property type="project" value="UniProtKB-UniRule"/>
</dbReference>
<comment type="subcellular location">
    <subcellularLocation>
        <location evidence="4">Cytoplasm</location>
    </subcellularLocation>
</comment>
<comment type="similarity">
    <text evidence="4">Belongs to the thymidylate synthase family. Bacterial-type ThyA subfamily.</text>
</comment>
<dbReference type="GO" id="GO:0006231">
    <property type="term" value="P:dTMP biosynthetic process"/>
    <property type="evidence" value="ECO:0007669"/>
    <property type="project" value="UniProtKB-UniRule"/>
</dbReference>
<dbReference type="Gene3D" id="3.30.572.10">
    <property type="entry name" value="Thymidylate synthase/dCMP hydroxymethylase domain"/>
    <property type="match status" value="1"/>
</dbReference>
<feature type="binding site" evidence="4">
    <location>
        <position position="312"/>
    </location>
    <ligand>
        <name>(6R)-5,10-methylene-5,6,7,8-tetrahydrofolate</name>
        <dbReference type="ChEBI" id="CHEBI:15636"/>
    </ligand>
</feature>
<evidence type="ECO:0000313" key="7">
    <source>
        <dbReference type="EMBL" id="KKR83259.1"/>
    </source>
</evidence>
<dbReference type="Proteomes" id="UP000034601">
    <property type="component" value="Unassembled WGS sequence"/>
</dbReference>
<dbReference type="AlphaFoldDB" id="A0A0G0U2D9"/>
<evidence type="ECO:0000256" key="4">
    <source>
        <dbReference type="HAMAP-Rule" id="MF_00008"/>
    </source>
</evidence>
<dbReference type="InterPro" id="IPR000398">
    <property type="entry name" value="Thymidylate_synthase"/>
</dbReference>
<feature type="domain" description="Thymidylate synthase/dCMP hydroxymethylase" evidence="6">
    <location>
        <begin position="10"/>
        <end position="313"/>
    </location>
</feature>
<dbReference type="GO" id="GO:0005829">
    <property type="term" value="C:cytosol"/>
    <property type="evidence" value="ECO:0007669"/>
    <property type="project" value="TreeGrafter"/>
</dbReference>
<evidence type="ECO:0000256" key="2">
    <source>
        <dbReference type="ARBA" id="ARBA00022603"/>
    </source>
</evidence>
<feature type="binding site" description="in other chain" evidence="4">
    <location>
        <begin position="256"/>
        <end position="258"/>
    </location>
    <ligand>
        <name>dUMP</name>
        <dbReference type="ChEBI" id="CHEBI:246422"/>
        <note>ligand shared between dimeric partners</note>
    </ligand>
</feature>
<dbReference type="InterPro" id="IPR023451">
    <property type="entry name" value="Thymidate_synth/dCMP_Mease_dom"/>
</dbReference>
<dbReference type="GO" id="GO:0032259">
    <property type="term" value="P:methylation"/>
    <property type="evidence" value="ECO:0007669"/>
    <property type="project" value="UniProtKB-KW"/>
</dbReference>
<reference evidence="7 8" key="1">
    <citation type="journal article" date="2015" name="Nature">
        <title>rRNA introns, odd ribosomes, and small enigmatic genomes across a large radiation of phyla.</title>
        <authorList>
            <person name="Brown C.T."/>
            <person name="Hug L.A."/>
            <person name="Thomas B.C."/>
            <person name="Sharon I."/>
            <person name="Castelle C.J."/>
            <person name="Singh A."/>
            <person name="Wilkins M.J."/>
            <person name="Williams K.H."/>
            <person name="Banfield J.F."/>
        </authorList>
    </citation>
    <scope>NUCLEOTIDE SEQUENCE [LARGE SCALE GENOMIC DNA]</scope>
</reference>
<dbReference type="Pfam" id="PF00303">
    <property type="entry name" value="Thymidylat_synt"/>
    <property type="match status" value="1"/>
</dbReference>
<keyword evidence="3 4" id="KW-0808">Transferase</keyword>
<proteinExistence type="inferred from homology"/>
<dbReference type="InterPro" id="IPR045097">
    <property type="entry name" value="Thymidate_synth/dCMP_Mease"/>
</dbReference>
<comment type="caution">
    <text evidence="4">Lacks conserved residue(s) required for the propagation of feature annotation.</text>
</comment>
<dbReference type="PANTHER" id="PTHR11548:SF1">
    <property type="entry name" value="THYMIDYLATE SYNTHASE 1"/>
    <property type="match status" value="1"/>
</dbReference>
<sequence>MAKQKHPEYQYLDLLKDILKNGVENIDEGTDAKSYGVFGRQIRFNLADGFPLLTTKKVYWKGVLQELYWFISGQSNIRYLTENGVHIWDDYPYKIYNEKVAKGEIPALSKEEFVQKIAEDEAFADKFGHLYHVYGDFWRHWPTRNPDKTIDQLRWLINEIKADPYARNAVVSVWNPEYMYNMAPNPEEAVRFPLCHILYQVSVKGGKLNLQLYQRTADMFLGVPFNIASYALLTILLAQLLGYKPGEFIHTFGDAHIYDNHFDQVKEQIKRKPKPFPTITIDSSVKDIDDFKPELVTLENYDPHPSLKGELSVVGGYIAGKKKRPPLNAQLQA</sequence>
<protein>
    <recommendedName>
        <fullName evidence="1 4">Thymidylate synthase</fullName>
        <shortName evidence="4">TS</shortName>
        <shortName evidence="4">TSase</shortName>
        <ecNumber evidence="1 4">2.1.1.45</ecNumber>
    </recommendedName>
</protein>
<comment type="pathway">
    <text evidence="4">Pyrimidine metabolism; dTTP biosynthesis.</text>
</comment>
<dbReference type="PANTHER" id="PTHR11548">
    <property type="entry name" value="THYMIDYLATE SYNTHASE 1"/>
    <property type="match status" value="1"/>
</dbReference>
<comment type="subunit">
    <text evidence="4">Homodimer.</text>
</comment>
<dbReference type="EC" id="2.1.1.45" evidence="1 4"/>
<dbReference type="EMBL" id="LCAB01000007">
    <property type="protein sequence ID" value="KKR83259.1"/>
    <property type="molecule type" value="Genomic_DNA"/>
</dbReference>
<dbReference type="GO" id="GO:0006235">
    <property type="term" value="P:dTTP biosynthetic process"/>
    <property type="evidence" value="ECO:0007669"/>
    <property type="project" value="UniProtKB-UniRule"/>
</dbReference>
<feature type="binding site" description="in other chain" evidence="4">
    <location>
        <position position="226"/>
    </location>
    <ligand>
        <name>dUMP</name>
        <dbReference type="ChEBI" id="CHEBI:246422"/>
        <note>ligand shared between dimeric partners</note>
    </ligand>
</feature>
<evidence type="ECO:0000256" key="5">
    <source>
        <dbReference type="SAM" id="Phobius"/>
    </source>
</evidence>
<keyword evidence="5" id="KW-0472">Membrane</keyword>
<evidence type="ECO:0000256" key="3">
    <source>
        <dbReference type="ARBA" id="ARBA00022679"/>
    </source>
</evidence>
<dbReference type="PATRIC" id="fig|1618424.3.peg.536"/>
<evidence type="ECO:0000313" key="8">
    <source>
        <dbReference type="Proteomes" id="UP000034601"/>
    </source>
</evidence>
<evidence type="ECO:0000256" key="1">
    <source>
        <dbReference type="ARBA" id="ARBA00011947"/>
    </source>
</evidence>
<feature type="active site" description="Nucleophile" evidence="4">
    <location>
        <position position="195"/>
    </location>
</feature>
<accession>A0A0G0U2D9</accession>
<dbReference type="PRINTS" id="PR00108">
    <property type="entry name" value="THYMDSNTHASE"/>
</dbReference>
<comment type="catalytic activity">
    <reaction evidence="4">
        <text>dUMP + (6R)-5,10-methylene-5,6,7,8-tetrahydrofolate = 7,8-dihydrofolate + dTMP</text>
        <dbReference type="Rhea" id="RHEA:12104"/>
        <dbReference type="ChEBI" id="CHEBI:15636"/>
        <dbReference type="ChEBI" id="CHEBI:57451"/>
        <dbReference type="ChEBI" id="CHEBI:63528"/>
        <dbReference type="ChEBI" id="CHEBI:246422"/>
        <dbReference type="EC" id="2.1.1.45"/>
    </reaction>
</comment>
<comment type="function">
    <text evidence="4">Catalyzes the reductive methylation of 2'-deoxyuridine-5'-monophosphate (dUMP) to 2'-deoxythymidine-5'-monophosphate (dTMP) while utilizing 5,10-methylenetetrahydrofolate (mTHF) as the methyl donor and reductant in the reaction, yielding dihydrofolate (DHF) as a by-product. This enzymatic reaction provides an intracellular de novo source of dTMP, an essential precursor for DNA biosynthesis.</text>
</comment>
<comment type="caution">
    <text evidence="7">The sequence shown here is derived from an EMBL/GenBank/DDBJ whole genome shotgun (WGS) entry which is preliminary data.</text>
</comment>
<keyword evidence="2 4" id="KW-0489">Methyltransferase</keyword>
<keyword evidence="5" id="KW-0812">Transmembrane</keyword>
<dbReference type="UniPathway" id="UPA00575"/>
<dbReference type="NCBIfam" id="NF002496">
    <property type="entry name" value="PRK01827.1-2"/>
    <property type="match status" value="1"/>
</dbReference>
<gene>
    <name evidence="4" type="primary">thyA</name>
    <name evidence="7" type="ORF">UU29_C0007G0129</name>
</gene>
<keyword evidence="4" id="KW-0963">Cytoplasm</keyword>
<keyword evidence="5" id="KW-1133">Transmembrane helix</keyword>
<dbReference type="HAMAP" id="MF_00008">
    <property type="entry name" value="Thymidy_synth_bact"/>
    <property type="match status" value="1"/>
</dbReference>
<name>A0A0G0U2D9_9BACT</name>
<dbReference type="InterPro" id="IPR036926">
    <property type="entry name" value="Thymidate_synth/dCMP_Mease_sf"/>
</dbReference>
<dbReference type="SUPFAM" id="SSF55831">
    <property type="entry name" value="Thymidylate synthase/dCMP hydroxymethylase"/>
    <property type="match status" value="1"/>
</dbReference>
<feature type="transmembrane region" description="Helical" evidence="5">
    <location>
        <begin position="219"/>
        <end position="241"/>
    </location>
</feature>
<evidence type="ECO:0000259" key="6">
    <source>
        <dbReference type="Pfam" id="PF00303"/>
    </source>
</evidence>
<organism evidence="7 8">
    <name type="scientific">Candidatus Daviesbacteria bacterium GW2011_GWA2_40_9</name>
    <dbReference type="NCBI Taxonomy" id="1618424"/>
    <lineage>
        <taxon>Bacteria</taxon>
        <taxon>Candidatus Daviesiibacteriota</taxon>
    </lineage>
</organism>
<dbReference type="NCBIfam" id="TIGR03284">
    <property type="entry name" value="thym_sym"/>
    <property type="match status" value="1"/>
</dbReference>
<dbReference type="CDD" id="cd00351">
    <property type="entry name" value="TS_Pyrimidine_HMase"/>
    <property type="match status" value="1"/>
</dbReference>